<dbReference type="InterPro" id="IPR011006">
    <property type="entry name" value="CheY-like_superfamily"/>
</dbReference>
<dbReference type="GO" id="GO:0000160">
    <property type="term" value="P:phosphorelay signal transduction system"/>
    <property type="evidence" value="ECO:0007669"/>
    <property type="project" value="InterPro"/>
</dbReference>
<organism evidence="6 7">
    <name type="scientific">Ktedonosporobacter rubrisoli</name>
    <dbReference type="NCBI Taxonomy" id="2509675"/>
    <lineage>
        <taxon>Bacteria</taxon>
        <taxon>Bacillati</taxon>
        <taxon>Chloroflexota</taxon>
        <taxon>Ktedonobacteria</taxon>
        <taxon>Ktedonobacterales</taxon>
        <taxon>Ktedonosporobacteraceae</taxon>
        <taxon>Ktedonosporobacter</taxon>
    </lineage>
</organism>
<dbReference type="InterPro" id="IPR016032">
    <property type="entry name" value="Sig_transdc_resp-reg_C-effctor"/>
</dbReference>
<dbReference type="Pfam" id="PF00072">
    <property type="entry name" value="Response_reg"/>
    <property type="match status" value="1"/>
</dbReference>
<dbReference type="PROSITE" id="PS50110">
    <property type="entry name" value="RESPONSE_REGULATORY"/>
    <property type="match status" value="1"/>
</dbReference>
<dbReference type="PANTHER" id="PTHR43214">
    <property type="entry name" value="TWO-COMPONENT RESPONSE REGULATOR"/>
    <property type="match status" value="1"/>
</dbReference>
<evidence type="ECO:0000313" key="7">
    <source>
        <dbReference type="Proteomes" id="UP000290365"/>
    </source>
</evidence>
<feature type="domain" description="Response regulatory" evidence="5">
    <location>
        <begin position="59"/>
        <end position="175"/>
    </location>
</feature>
<evidence type="ECO:0000259" key="4">
    <source>
        <dbReference type="PROSITE" id="PS50043"/>
    </source>
</evidence>
<dbReference type="PROSITE" id="PS50043">
    <property type="entry name" value="HTH_LUXR_2"/>
    <property type="match status" value="1"/>
</dbReference>
<evidence type="ECO:0000256" key="3">
    <source>
        <dbReference type="PROSITE-ProRule" id="PRU00169"/>
    </source>
</evidence>
<keyword evidence="2" id="KW-0238">DNA-binding</keyword>
<dbReference type="Proteomes" id="UP000290365">
    <property type="component" value="Chromosome"/>
</dbReference>
<keyword evidence="7" id="KW-1185">Reference proteome</keyword>
<dbReference type="SMART" id="SM00448">
    <property type="entry name" value="REC"/>
    <property type="match status" value="1"/>
</dbReference>
<dbReference type="InterPro" id="IPR039420">
    <property type="entry name" value="WalR-like"/>
</dbReference>
<dbReference type="OrthoDB" id="9780153at2"/>
<proteinExistence type="predicted"/>
<dbReference type="InterPro" id="IPR000792">
    <property type="entry name" value="Tscrpt_reg_LuxR_C"/>
</dbReference>
<name>A0A4P6JXV8_KTERU</name>
<dbReference type="KEGG" id="kbs:EPA93_33395"/>
<dbReference type="SUPFAM" id="SSF46894">
    <property type="entry name" value="C-terminal effector domain of the bipartite response regulators"/>
    <property type="match status" value="1"/>
</dbReference>
<sequence>MKNTYASMMARASFSAKAKGAFMPYTNVDDRQYTIITRETLHTNSAEIPRREEEKRRISILLVDDHALMREGLRQLFGLEEDLEVVGEAADGLDALQKVRQLRPQIVLMDVHLPVIDGLTLTRQITHEFPATSVIILTFYQKDQQMVQAMKNGARGYLFKNSSVREVVEAIRRVHQGDVYIKPEMTKAIVHEFQRLSDSQCTQLLSEKEIEIIRYLATGMSNREIAERLAYSEKTVKNYLSTIFQKLHLRDRTQLAIFALRQGLLPEEEI</sequence>
<protein>
    <submittedName>
        <fullName evidence="6">Response regulator transcription factor</fullName>
    </submittedName>
</protein>
<reference evidence="6 7" key="1">
    <citation type="submission" date="2019-01" db="EMBL/GenBank/DDBJ databases">
        <title>Ktedonosporobacter rubrisoli SCAWS-G2.</title>
        <authorList>
            <person name="Huang Y."/>
            <person name="Yan B."/>
        </authorList>
    </citation>
    <scope>NUCLEOTIDE SEQUENCE [LARGE SCALE GENOMIC DNA]</scope>
    <source>
        <strain evidence="6 7">SCAWS-G2</strain>
    </source>
</reference>
<keyword evidence="1 3" id="KW-0597">Phosphoprotein</keyword>
<evidence type="ECO:0000256" key="2">
    <source>
        <dbReference type="ARBA" id="ARBA00023125"/>
    </source>
</evidence>
<feature type="domain" description="HTH luxR-type" evidence="4">
    <location>
        <begin position="198"/>
        <end position="263"/>
    </location>
</feature>
<dbReference type="GO" id="GO:0006355">
    <property type="term" value="P:regulation of DNA-templated transcription"/>
    <property type="evidence" value="ECO:0007669"/>
    <property type="project" value="InterPro"/>
</dbReference>
<gene>
    <name evidence="6" type="ORF">EPA93_33395</name>
</gene>
<evidence type="ECO:0000256" key="1">
    <source>
        <dbReference type="ARBA" id="ARBA00022553"/>
    </source>
</evidence>
<dbReference type="InterPro" id="IPR058245">
    <property type="entry name" value="NreC/VraR/RcsB-like_REC"/>
</dbReference>
<feature type="modified residue" description="4-aspartylphosphate" evidence="3">
    <location>
        <position position="110"/>
    </location>
</feature>
<dbReference type="InterPro" id="IPR001789">
    <property type="entry name" value="Sig_transdc_resp-reg_receiver"/>
</dbReference>
<dbReference type="SUPFAM" id="SSF52172">
    <property type="entry name" value="CheY-like"/>
    <property type="match status" value="1"/>
</dbReference>
<dbReference type="GO" id="GO:0003677">
    <property type="term" value="F:DNA binding"/>
    <property type="evidence" value="ECO:0007669"/>
    <property type="project" value="UniProtKB-KW"/>
</dbReference>
<evidence type="ECO:0000259" key="5">
    <source>
        <dbReference type="PROSITE" id="PS50110"/>
    </source>
</evidence>
<dbReference type="SMART" id="SM00421">
    <property type="entry name" value="HTH_LUXR"/>
    <property type="match status" value="1"/>
</dbReference>
<dbReference type="AlphaFoldDB" id="A0A4P6JXV8"/>
<dbReference type="PRINTS" id="PR00038">
    <property type="entry name" value="HTHLUXR"/>
</dbReference>
<dbReference type="Pfam" id="PF00196">
    <property type="entry name" value="GerE"/>
    <property type="match status" value="1"/>
</dbReference>
<evidence type="ECO:0000313" key="6">
    <source>
        <dbReference type="EMBL" id="QBD80607.1"/>
    </source>
</evidence>
<accession>A0A4P6JXV8</accession>
<dbReference type="Gene3D" id="3.40.50.2300">
    <property type="match status" value="1"/>
</dbReference>
<dbReference type="CDD" id="cd06170">
    <property type="entry name" value="LuxR_C_like"/>
    <property type="match status" value="1"/>
</dbReference>
<dbReference type="CDD" id="cd17535">
    <property type="entry name" value="REC_NarL-like"/>
    <property type="match status" value="1"/>
</dbReference>
<dbReference type="EMBL" id="CP035758">
    <property type="protein sequence ID" value="QBD80607.1"/>
    <property type="molecule type" value="Genomic_DNA"/>
</dbReference>